<feature type="compositionally biased region" description="Polar residues" evidence="1">
    <location>
        <begin position="16"/>
        <end position="27"/>
    </location>
</feature>
<feature type="compositionally biased region" description="Low complexity" evidence="1">
    <location>
        <begin position="400"/>
        <end position="411"/>
    </location>
</feature>
<dbReference type="InterPro" id="IPR029016">
    <property type="entry name" value="GAF-like_dom_sf"/>
</dbReference>
<dbReference type="AlphaFoldDB" id="A0A976P066"/>
<feature type="region of interest" description="Disordered" evidence="1">
    <location>
        <begin position="389"/>
        <end position="421"/>
    </location>
</feature>
<dbReference type="OrthoDB" id="106622at2759"/>
<dbReference type="PANTHER" id="PTHR43102:SF2">
    <property type="entry name" value="GAF DOMAIN-CONTAINING PROTEIN"/>
    <property type="match status" value="1"/>
</dbReference>
<dbReference type="Proteomes" id="UP000294530">
    <property type="component" value="Unassembled WGS sequence"/>
</dbReference>
<feature type="region of interest" description="Disordered" evidence="1">
    <location>
        <begin position="15"/>
        <end position="34"/>
    </location>
</feature>
<reference evidence="2 3" key="1">
    <citation type="journal article" date="2021" name="Genome Biol.">
        <title>AFLAP: assembly-free linkage analysis pipeline using k-mers from genome sequencing data.</title>
        <authorList>
            <person name="Fletcher K."/>
            <person name="Zhang L."/>
            <person name="Gil J."/>
            <person name="Han R."/>
            <person name="Cavanaugh K."/>
            <person name="Michelmore R."/>
        </authorList>
    </citation>
    <scope>NUCLEOTIDE SEQUENCE [LARGE SCALE GENOMIC DNA]</scope>
    <source>
        <strain evidence="2 3">SF5</strain>
    </source>
</reference>
<keyword evidence="3" id="KW-1185">Reference proteome</keyword>
<dbReference type="KEGG" id="blac:94345243"/>
<dbReference type="RefSeq" id="XP_067823864.1">
    <property type="nucleotide sequence ID" value="XM_067959572.1"/>
</dbReference>
<name>A0A976P066_BRELC</name>
<proteinExistence type="predicted"/>
<dbReference type="InterPro" id="IPR011011">
    <property type="entry name" value="Znf_FYVE_PHD"/>
</dbReference>
<evidence type="ECO:0000313" key="3">
    <source>
        <dbReference type="Proteomes" id="UP000294530"/>
    </source>
</evidence>
<protein>
    <recommendedName>
        <fullName evidence="4">FYVE-type domain-containing protein</fullName>
    </recommendedName>
</protein>
<dbReference type="EMBL" id="SHOA02000011">
    <property type="protein sequence ID" value="TDH74366.1"/>
    <property type="molecule type" value="Genomic_DNA"/>
</dbReference>
<dbReference type="SUPFAM" id="SSF57903">
    <property type="entry name" value="FYVE/PHD zinc finger"/>
    <property type="match status" value="1"/>
</dbReference>
<dbReference type="PANTHER" id="PTHR43102">
    <property type="entry name" value="SLR1143 PROTEIN"/>
    <property type="match status" value="1"/>
</dbReference>
<evidence type="ECO:0008006" key="4">
    <source>
        <dbReference type="Google" id="ProtNLM"/>
    </source>
</evidence>
<organism evidence="2 3">
    <name type="scientific">Bremia lactucae</name>
    <name type="common">Lettuce downy mildew</name>
    <dbReference type="NCBI Taxonomy" id="4779"/>
    <lineage>
        <taxon>Eukaryota</taxon>
        <taxon>Sar</taxon>
        <taxon>Stramenopiles</taxon>
        <taxon>Oomycota</taxon>
        <taxon>Peronosporomycetes</taxon>
        <taxon>Peronosporales</taxon>
        <taxon>Peronosporaceae</taxon>
        <taxon>Bremia</taxon>
    </lineage>
</organism>
<dbReference type="GeneID" id="94345243"/>
<gene>
    <name evidence="2" type="ORF">CCR75_001469</name>
</gene>
<dbReference type="SUPFAM" id="SSF55781">
    <property type="entry name" value="GAF domain-like"/>
    <property type="match status" value="1"/>
</dbReference>
<evidence type="ECO:0000256" key="1">
    <source>
        <dbReference type="SAM" id="MobiDB-lite"/>
    </source>
</evidence>
<evidence type="ECO:0000313" key="2">
    <source>
        <dbReference type="EMBL" id="TDH74366.1"/>
    </source>
</evidence>
<comment type="caution">
    <text evidence="2">The sequence shown here is derived from an EMBL/GenBank/DDBJ whole genome shotgun (WGS) entry which is preliminary data.</text>
</comment>
<sequence length="735" mass="82063">MQTMRFHLNKRVGRSTPFNATTASDPSLWNDGEPPAPPLSLSIALRDLMADAEAQHDGVDFANFINFAELPQLPFFRPNHMNWKRVERSSAFTLLKRKDEVLAQARLDATIEEVASVLGATTDQLHAATMEGLYDNSFIAGSVAYVERPHEYENDRALQHVAVKTSNFVHSNILGKNEQWCFGEVLRSKPEGDSFTITQISLDAHQSQSLPARLALKDSKRRVAQLRNVSTAYLVERTAGSRKLRITFHALHKPDDSLNIDDDNAPIMARRAVRTRLVRLARGTSELSPVVRRRRFGVQVFADHSAFHVRNPRCICCTRKFQHIINLIPRSRCYLCGYYVCTSCTSTEKMETYTGQVASILVCVRCVKSVIACNYDHMLSVRPGPERVLPDELSSPHSVSTADTSSTAASDFSGYSESPSSEKLGDLLTQVVSDDSDQVTQGQRRAAFMVLEQLLLIDQEEAQSQADKNAQLLHSTNDQYQSTEAAKRALNVNNCPKDLDACQFASANARPYPMMAAVVPNENEPAQEGSVVYPIPANENERLAAIEHFHLHDIANVPELNVICSLAAAEMGCPHSVVTLVEQEVVTLLATNAPHYWDIGSGNPREQTFCQHFVMDDKPLLVRHAEADMRFYHIAPVTMRSLRFYSGFPLSVPCVSKKSGKAEKVVVGALCCLDEKPHEMTRAQYWRLMKLADAASSILEKTAREYMADPENHFLRQRMAEIQSYKGARPPTVTC</sequence>
<accession>A0A976P066</accession>
<dbReference type="CDD" id="cd00065">
    <property type="entry name" value="FYVE_like_SF"/>
    <property type="match status" value="1"/>
</dbReference>
<dbReference type="Gene3D" id="3.30.450.40">
    <property type="match status" value="1"/>
</dbReference>